<protein>
    <submittedName>
        <fullName evidence="1">Uncharacterized protein</fullName>
    </submittedName>
</protein>
<accession>A0A1G6H2N3</accession>
<dbReference type="EMBL" id="FMYM01000002">
    <property type="protein sequence ID" value="SDB88403.1"/>
    <property type="molecule type" value="Genomic_DNA"/>
</dbReference>
<dbReference type="AlphaFoldDB" id="A0A1G6H2N3"/>
<name>A0A1G6H2N3_9BACI</name>
<dbReference type="Proteomes" id="UP000242662">
    <property type="component" value="Unassembled WGS sequence"/>
</dbReference>
<gene>
    <name evidence="1" type="ORF">SAMN05421737_102271</name>
</gene>
<organism evidence="1 2">
    <name type="scientific">Shouchella lonarensis</name>
    <dbReference type="NCBI Taxonomy" id="1464122"/>
    <lineage>
        <taxon>Bacteria</taxon>
        <taxon>Bacillati</taxon>
        <taxon>Bacillota</taxon>
        <taxon>Bacilli</taxon>
        <taxon>Bacillales</taxon>
        <taxon>Bacillaceae</taxon>
        <taxon>Shouchella</taxon>
    </lineage>
</organism>
<keyword evidence="2" id="KW-1185">Reference proteome</keyword>
<sequence length="33" mass="3877">MRKWLLRLFMCALCLSALLSTIYVFTNLTLGHF</sequence>
<reference evidence="2" key="1">
    <citation type="submission" date="2016-09" db="EMBL/GenBank/DDBJ databases">
        <authorList>
            <person name="Varghese N."/>
            <person name="Submissions S."/>
        </authorList>
    </citation>
    <scope>NUCLEOTIDE SEQUENCE [LARGE SCALE GENOMIC DNA]</scope>
    <source>
        <strain evidence="2">25nlg</strain>
    </source>
</reference>
<evidence type="ECO:0000313" key="1">
    <source>
        <dbReference type="EMBL" id="SDB88403.1"/>
    </source>
</evidence>
<evidence type="ECO:0000313" key="2">
    <source>
        <dbReference type="Proteomes" id="UP000242662"/>
    </source>
</evidence>
<dbReference type="STRING" id="1464122.SAMN05421737_102271"/>
<proteinExistence type="predicted"/>